<dbReference type="InterPro" id="IPR023393">
    <property type="entry name" value="START-like_dom_sf"/>
</dbReference>
<comment type="caution">
    <text evidence="1">The sequence shown here is derived from an EMBL/GenBank/DDBJ whole genome shotgun (WGS) entry which is preliminary data.</text>
</comment>
<dbReference type="STRING" id="1108812.AWC16_03255"/>
<evidence type="ECO:0000313" key="1">
    <source>
        <dbReference type="EMBL" id="ORW13796.1"/>
    </source>
</evidence>
<evidence type="ECO:0000313" key="2">
    <source>
        <dbReference type="Proteomes" id="UP000193866"/>
    </source>
</evidence>
<dbReference type="AlphaFoldDB" id="A0A1X1YRQ6"/>
<dbReference type="SUPFAM" id="SSF55961">
    <property type="entry name" value="Bet v1-like"/>
    <property type="match status" value="1"/>
</dbReference>
<dbReference type="InterPro" id="IPR019587">
    <property type="entry name" value="Polyketide_cyclase/dehydratase"/>
</dbReference>
<reference evidence="1 2" key="1">
    <citation type="submission" date="2016-01" db="EMBL/GenBank/DDBJ databases">
        <title>The new phylogeny of the genus Mycobacterium.</title>
        <authorList>
            <person name="Tarcisio F."/>
            <person name="Conor M."/>
            <person name="Antonella G."/>
            <person name="Elisabetta G."/>
            <person name="Giulia F.S."/>
            <person name="Sara T."/>
            <person name="Anna F."/>
            <person name="Clotilde B."/>
            <person name="Roberto B."/>
            <person name="Veronica D.S."/>
            <person name="Fabio R."/>
            <person name="Monica P."/>
            <person name="Olivier J."/>
            <person name="Enrico T."/>
            <person name="Nicola S."/>
        </authorList>
    </citation>
    <scope>NUCLEOTIDE SEQUENCE [LARGE SCALE GENOMIC DNA]</scope>
    <source>
        <strain evidence="1 2">DSM 45394</strain>
    </source>
</reference>
<protein>
    <submittedName>
        <fullName evidence="1">Polyketide cyclase</fullName>
    </submittedName>
</protein>
<dbReference type="Pfam" id="PF10604">
    <property type="entry name" value="Polyketide_cyc2"/>
    <property type="match status" value="1"/>
</dbReference>
<proteinExistence type="predicted"/>
<name>A0A1X1YRQ6_9MYCO</name>
<dbReference type="Gene3D" id="3.30.530.20">
    <property type="match status" value="1"/>
</dbReference>
<dbReference type="OrthoDB" id="4569164at2"/>
<dbReference type="CDD" id="cd07812">
    <property type="entry name" value="SRPBCC"/>
    <property type="match status" value="1"/>
</dbReference>
<accession>A0A1X1YRQ6</accession>
<dbReference type="Proteomes" id="UP000193866">
    <property type="component" value="Unassembled WGS sequence"/>
</dbReference>
<dbReference type="EMBL" id="LQPG01000007">
    <property type="protein sequence ID" value="ORW13796.1"/>
    <property type="molecule type" value="Genomic_DNA"/>
</dbReference>
<keyword evidence="2" id="KW-1185">Reference proteome</keyword>
<gene>
    <name evidence="1" type="ORF">AWC16_03255</name>
</gene>
<dbReference type="RefSeq" id="WP_085263093.1">
    <property type="nucleotide sequence ID" value="NZ_JACKVG010000012.1"/>
</dbReference>
<sequence>MASSNVTREFAAPQEKVWAVLSDPNRFEEWLTLHTKWKEAPPAQLSKGATMAEVLTIMGMANTITFTVDEYDAPNTTKFSGTGMAGAKIAFTLTVEPKGDDASIATLDAEFISQMMVGAIGGAIERASTKELEASLDNLTALIV</sequence>
<organism evidence="1 2">
    <name type="scientific">Mycolicibacter longobardus</name>
    <dbReference type="NCBI Taxonomy" id="1108812"/>
    <lineage>
        <taxon>Bacteria</taxon>
        <taxon>Bacillati</taxon>
        <taxon>Actinomycetota</taxon>
        <taxon>Actinomycetes</taxon>
        <taxon>Mycobacteriales</taxon>
        <taxon>Mycobacteriaceae</taxon>
        <taxon>Mycolicibacter</taxon>
    </lineage>
</organism>